<dbReference type="InterPro" id="IPR009057">
    <property type="entry name" value="Homeodomain-like_sf"/>
</dbReference>
<dbReference type="Gene3D" id="1.10.10.10">
    <property type="entry name" value="Winged helix-like DNA-binding domain superfamily/Winged helix DNA-binding domain"/>
    <property type="match status" value="1"/>
</dbReference>
<dbReference type="InterPro" id="IPR010921">
    <property type="entry name" value="Trp_repressor/repl_initiator"/>
</dbReference>
<dbReference type="InterPro" id="IPR052057">
    <property type="entry name" value="IS150/IS1296_orfA-like"/>
</dbReference>
<keyword evidence="4" id="KW-1185">Reference proteome</keyword>
<dbReference type="SUPFAM" id="SSF48295">
    <property type="entry name" value="TrpR-like"/>
    <property type="match status" value="1"/>
</dbReference>
<dbReference type="InterPro" id="IPR055247">
    <property type="entry name" value="InsJ-like_HTH"/>
</dbReference>
<comment type="caution">
    <text evidence="3">The sequence shown here is derived from an EMBL/GenBank/DDBJ whole genome shotgun (WGS) entry which is preliminary data.</text>
</comment>
<dbReference type="InterPro" id="IPR036388">
    <property type="entry name" value="WH-like_DNA-bd_sf"/>
</dbReference>
<feature type="non-terminal residue" evidence="3">
    <location>
        <position position="100"/>
    </location>
</feature>
<organism evidence="3 4">
    <name type="scientific">Streptococcus caledonicus</name>
    <dbReference type="NCBI Taxonomy" id="2614158"/>
    <lineage>
        <taxon>Bacteria</taxon>
        <taxon>Bacillati</taxon>
        <taxon>Bacillota</taxon>
        <taxon>Bacilli</taxon>
        <taxon>Lactobacillales</taxon>
        <taxon>Streptococcaceae</taxon>
        <taxon>Streptococcus</taxon>
    </lineage>
</organism>
<feature type="domain" description="Insertion element IS150 protein InsJ-like helix-turn-helix" evidence="2">
    <location>
        <begin position="11"/>
        <end position="57"/>
    </location>
</feature>
<dbReference type="PANTHER" id="PTHR33795">
    <property type="entry name" value="INSERTION ELEMENT IS150 PROTEIN INSJ"/>
    <property type="match status" value="1"/>
</dbReference>
<sequence length="100" mass="11553">MSKRSPKSVEEKLEIVNLYLEKGKSISSLIREYGVSDTAIRTWVRKYKHLGIAGLRESKTWTRYSKKIKEQAVQDYLNGTGSTYTICDRYQISSRSVLET</sequence>
<proteinExistence type="inferred from homology"/>
<gene>
    <name evidence="3" type="ORF">ACFPQ3_05735</name>
</gene>
<evidence type="ECO:0000259" key="2">
    <source>
        <dbReference type="Pfam" id="PF13518"/>
    </source>
</evidence>
<name>A0ABW0UCQ5_9STRE</name>
<evidence type="ECO:0000256" key="1">
    <source>
        <dbReference type="ARBA" id="ARBA00038232"/>
    </source>
</evidence>
<evidence type="ECO:0000313" key="4">
    <source>
        <dbReference type="Proteomes" id="UP001596110"/>
    </source>
</evidence>
<dbReference type="Pfam" id="PF13518">
    <property type="entry name" value="HTH_28"/>
    <property type="match status" value="1"/>
</dbReference>
<protein>
    <submittedName>
        <fullName evidence="3">Transposase</fullName>
    </submittedName>
</protein>
<dbReference type="SUPFAM" id="SSF46689">
    <property type="entry name" value="Homeodomain-like"/>
    <property type="match status" value="1"/>
</dbReference>
<comment type="similarity">
    <text evidence="1">Belongs to the IS150/IS1296 orfA family.</text>
</comment>
<dbReference type="Proteomes" id="UP001596110">
    <property type="component" value="Unassembled WGS sequence"/>
</dbReference>
<reference evidence="4" key="1">
    <citation type="journal article" date="2019" name="Int. J. Syst. Evol. Microbiol.">
        <title>The Global Catalogue of Microorganisms (GCM) 10K type strain sequencing project: providing services to taxonomists for standard genome sequencing and annotation.</title>
        <authorList>
            <consortium name="The Broad Institute Genomics Platform"/>
            <consortium name="The Broad Institute Genome Sequencing Center for Infectious Disease"/>
            <person name="Wu L."/>
            <person name="Ma J."/>
        </authorList>
    </citation>
    <scope>NUCLEOTIDE SEQUENCE [LARGE SCALE GENOMIC DNA]</scope>
    <source>
        <strain evidence="4">DT43</strain>
    </source>
</reference>
<dbReference type="PANTHER" id="PTHR33795:SF1">
    <property type="entry name" value="INSERTION ELEMENT IS150 PROTEIN INSJ"/>
    <property type="match status" value="1"/>
</dbReference>
<dbReference type="EMBL" id="JBHSOJ010000016">
    <property type="protein sequence ID" value="MFC5631102.1"/>
    <property type="molecule type" value="Genomic_DNA"/>
</dbReference>
<accession>A0ABW0UCQ5</accession>
<evidence type="ECO:0000313" key="3">
    <source>
        <dbReference type="EMBL" id="MFC5631102.1"/>
    </source>
</evidence>
<dbReference type="RefSeq" id="WP_156806594.1">
    <property type="nucleotide sequence ID" value="NZ_JBHSOJ010000016.1"/>
</dbReference>